<keyword evidence="6 7" id="KW-0539">Nucleus</keyword>
<dbReference type="PROSITE" id="PS50071">
    <property type="entry name" value="HOMEOBOX_2"/>
    <property type="match status" value="1"/>
</dbReference>
<dbReference type="PROSITE" id="PS00027">
    <property type="entry name" value="HOMEOBOX_1"/>
    <property type="match status" value="1"/>
</dbReference>
<dbReference type="GeneTree" id="ENSGT00940000162237"/>
<dbReference type="Proteomes" id="UP000694392">
    <property type="component" value="Unplaced"/>
</dbReference>
<dbReference type="SMART" id="SM00389">
    <property type="entry name" value="HOX"/>
    <property type="match status" value="1"/>
</dbReference>
<dbReference type="GO" id="GO:0005829">
    <property type="term" value="C:cytosol"/>
    <property type="evidence" value="ECO:0007669"/>
    <property type="project" value="Ensembl"/>
</dbReference>
<feature type="compositionally biased region" description="Low complexity" evidence="9">
    <location>
        <begin position="105"/>
        <end position="125"/>
    </location>
</feature>
<comment type="subcellular location">
    <subcellularLocation>
        <location evidence="1 7 8">Nucleus</location>
    </subcellularLocation>
</comment>
<evidence type="ECO:0000313" key="11">
    <source>
        <dbReference type="Ensembl" id="ENSSPUP00000003878.1"/>
    </source>
</evidence>
<gene>
    <name evidence="11" type="primary">SIX5</name>
</gene>
<dbReference type="SUPFAM" id="SSF46689">
    <property type="entry name" value="Homeodomain-like"/>
    <property type="match status" value="1"/>
</dbReference>
<dbReference type="Ensembl" id="ENSSPUT00000004119.1">
    <property type="protein sequence ID" value="ENSSPUP00000003878.1"/>
    <property type="gene ID" value="ENSSPUG00000002955.1"/>
</dbReference>
<feature type="compositionally biased region" description="Polar residues" evidence="9">
    <location>
        <begin position="316"/>
        <end position="326"/>
    </location>
</feature>
<feature type="compositionally biased region" description="Gly residues" evidence="9">
    <location>
        <begin position="46"/>
        <end position="57"/>
    </location>
</feature>
<dbReference type="InterPro" id="IPR031701">
    <property type="entry name" value="SIX1_SD"/>
</dbReference>
<evidence type="ECO:0000256" key="6">
    <source>
        <dbReference type="ARBA" id="ARBA00023242"/>
    </source>
</evidence>
<protein>
    <submittedName>
        <fullName evidence="11">SIX homeobox 5</fullName>
    </submittedName>
</protein>
<keyword evidence="4 7" id="KW-0238">DNA-binding</keyword>
<dbReference type="GO" id="GO:0000978">
    <property type="term" value="F:RNA polymerase II cis-regulatory region sequence-specific DNA binding"/>
    <property type="evidence" value="ECO:0007669"/>
    <property type="project" value="TreeGrafter"/>
</dbReference>
<dbReference type="AlphaFoldDB" id="A0A8D0L2H6"/>
<comment type="similarity">
    <text evidence="2">Belongs to the SIX/Sine oculis homeobox family.</text>
</comment>
<keyword evidence="3" id="KW-0217">Developmental protein</keyword>
<evidence type="ECO:0000256" key="2">
    <source>
        <dbReference type="ARBA" id="ARBA00008161"/>
    </source>
</evidence>
<organism evidence="11 12">
    <name type="scientific">Sphenodon punctatus</name>
    <name type="common">Tuatara</name>
    <name type="synonym">Hatteria punctata</name>
    <dbReference type="NCBI Taxonomy" id="8508"/>
    <lineage>
        <taxon>Eukaryota</taxon>
        <taxon>Metazoa</taxon>
        <taxon>Chordata</taxon>
        <taxon>Craniata</taxon>
        <taxon>Vertebrata</taxon>
        <taxon>Euteleostomi</taxon>
        <taxon>Lepidosauria</taxon>
        <taxon>Sphenodontia</taxon>
        <taxon>Sphenodontidae</taxon>
        <taxon>Sphenodon</taxon>
    </lineage>
</organism>
<feature type="DNA-binding region" description="Homeobox" evidence="7">
    <location>
        <begin position="261"/>
        <end position="311"/>
    </location>
</feature>
<reference evidence="11" key="2">
    <citation type="submission" date="2025-09" db="UniProtKB">
        <authorList>
            <consortium name="Ensembl"/>
        </authorList>
    </citation>
    <scope>IDENTIFICATION</scope>
</reference>
<evidence type="ECO:0000313" key="12">
    <source>
        <dbReference type="Proteomes" id="UP000694392"/>
    </source>
</evidence>
<dbReference type="InterPro" id="IPR001356">
    <property type="entry name" value="HD"/>
</dbReference>
<dbReference type="Pfam" id="PF16878">
    <property type="entry name" value="SIX1_SD"/>
    <property type="match status" value="1"/>
</dbReference>
<dbReference type="InterPro" id="IPR009057">
    <property type="entry name" value="Homeodomain-like_sf"/>
</dbReference>
<reference evidence="11" key="1">
    <citation type="submission" date="2025-08" db="UniProtKB">
        <authorList>
            <consortium name="Ensembl"/>
        </authorList>
    </citation>
    <scope>IDENTIFICATION</scope>
</reference>
<dbReference type="GO" id="GO:0005794">
    <property type="term" value="C:Golgi apparatus"/>
    <property type="evidence" value="ECO:0007669"/>
    <property type="project" value="Ensembl"/>
</dbReference>
<dbReference type="GO" id="GO:0005667">
    <property type="term" value="C:transcription regulator complex"/>
    <property type="evidence" value="ECO:0007669"/>
    <property type="project" value="TreeGrafter"/>
</dbReference>
<dbReference type="GO" id="GO:0000981">
    <property type="term" value="F:DNA-binding transcription factor activity, RNA polymerase II-specific"/>
    <property type="evidence" value="ECO:0007669"/>
    <property type="project" value="InterPro"/>
</dbReference>
<keyword evidence="5 7" id="KW-0371">Homeobox</keyword>
<dbReference type="FunFam" id="1.10.10.60:FF:000046">
    <property type="entry name" value="SIX homeobox 3"/>
    <property type="match status" value="1"/>
</dbReference>
<dbReference type="PANTHER" id="PTHR10390">
    <property type="entry name" value="HOMEOBOX PROTEIN SIX"/>
    <property type="match status" value="1"/>
</dbReference>
<dbReference type="PANTHER" id="PTHR10390:SF40">
    <property type="entry name" value="HOMEOBOX PROTEIN SIX5"/>
    <property type="match status" value="1"/>
</dbReference>
<feature type="compositionally biased region" description="Low complexity" evidence="9">
    <location>
        <begin position="498"/>
        <end position="508"/>
    </location>
</feature>
<feature type="domain" description="Homeobox" evidence="10">
    <location>
        <begin position="259"/>
        <end position="310"/>
    </location>
</feature>
<dbReference type="GO" id="GO:0005654">
    <property type="term" value="C:nucleoplasm"/>
    <property type="evidence" value="ECO:0007669"/>
    <property type="project" value="Ensembl"/>
</dbReference>
<sequence length="810" mass="83564">MGGSPKKWEGKGGGGKTELWDEGGSEERKGEGGEDVGGGRQRREAAGGGRSGGGGGTRAPKMASFPADPSPGRGPPGGDQQQQQQEEETGPDGAPGDKLLETLERSPSTPPRSGSPRRGSESAPSPARPPLPPRFSPEQVSCVCEALLQAGDPGRLGRFLASLPAAEELEGAAGESLAKARALLAFQRGDFGELYRLVQSRPFGAPHHPFLQDLYLRARYREAEAARGRALGAVDKYRLRKKYPLPSTIWDGEETVYCFKRRSRAALRDSYGRSRYPSPEQKRRLARDTGLSLTQVSNWFKNRRQRDRSGGGAGTPSKSESDGNPSTEDESSHGPEEMEMTAGTPATADGTPISGNLFLPATCANTSSILLNGNFITASPQTMLLNGGSVIQTPNGGMILNGLTLGDNQTITLSPVAAPSPPVLLNGATAVMSGKNPSAPLSNGLESPKLCQDSFPAATIILSPAALQGEIKSETGESLAFSTKAEEGPAAIPPQVSPPSQVVPLSQPAPGPQVLSPPQMVPLSPTQVYTVPQGASAPQLIISLPQVVPTSQVLTLQQGMGGPIQILASTAPLKVGGAPQAAGGPLSQGNVHLINTSMGVAAFQLPAAAPGNFLLTNPVTGSSTILTGMTLQQGKLILTATFPASMLMSPVLSAPAATSLAVPIKQEVSVTAPEGGGSMVLPAGMPVLPTGISSVPVPDGVGAAALAFGTDSGQPGLLSNFSQEALVLPQQHVVWSSPMDMDISGAGSEGLFEMDKGSMGEQSGLLRLPEGEGLLLGSSGGDPLDAETLDSEEKVLTQLQSVPVEEPLDL</sequence>
<feature type="region of interest" description="Disordered" evidence="9">
    <location>
        <begin position="478"/>
        <end position="519"/>
    </location>
</feature>
<name>A0A8D0L2H6_SPHPU</name>
<evidence type="ECO:0000256" key="8">
    <source>
        <dbReference type="RuleBase" id="RU000682"/>
    </source>
</evidence>
<keyword evidence="12" id="KW-1185">Reference proteome</keyword>
<proteinExistence type="inferred from homology"/>
<evidence type="ECO:0000259" key="10">
    <source>
        <dbReference type="PROSITE" id="PS50071"/>
    </source>
</evidence>
<evidence type="ECO:0000256" key="1">
    <source>
        <dbReference type="ARBA" id="ARBA00004123"/>
    </source>
</evidence>
<evidence type="ECO:0000256" key="3">
    <source>
        <dbReference type="ARBA" id="ARBA00022473"/>
    </source>
</evidence>
<dbReference type="Pfam" id="PF00046">
    <property type="entry name" value="Homeodomain"/>
    <property type="match status" value="1"/>
</dbReference>
<feature type="region of interest" description="Disordered" evidence="9">
    <location>
        <begin position="1"/>
        <end position="134"/>
    </location>
</feature>
<feature type="compositionally biased region" description="Basic and acidic residues" evidence="9">
    <location>
        <begin position="1"/>
        <end position="10"/>
    </location>
</feature>
<dbReference type="InterPro" id="IPR017970">
    <property type="entry name" value="Homeobox_CS"/>
</dbReference>
<feature type="compositionally biased region" description="Low complexity" evidence="9">
    <location>
        <begin position="341"/>
        <end position="352"/>
    </location>
</feature>
<evidence type="ECO:0000256" key="5">
    <source>
        <dbReference type="ARBA" id="ARBA00023155"/>
    </source>
</evidence>
<accession>A0A8D0L2H6</accession>
<evidence type="ECO:0000256" key="4">
    <source>
        <dbReference type="ARBA" id="ARBA00023125"/>
    </source>
</evidence>
<dbReference type="CDD" id="cd00086">
    <property type="entry name" value="homeodomain"/>
    <property type="match status" value="1"/>
</dbReference>
<feature type="region of interest" description="Disordered" evidence="9">
    <location>
        <begin position="296"/>
        <end position="353"/>
    </location>
</feature>
<dbReference type="OMA" id="AAMPIWP"/>
<evidence type="ECO:0000256" key="7">
    <source>
        <dbReference type="PROSITE-ProRule" id="PRU00108"/>
    </source>
</evidence>
<dbReference type="Gene3D" id="1.10.10.60">
    <property type="entry name" value="Homeodomain-like"/>
    <property type="match status" value="1"/>
</dbReference>
<evidence type="ECO:0000256" key="9">
    <source>
        <dbReference type="SAM" id="MobiDB-lite"/>
    </source>
</evidence>